<evidence type="ECO:0000313" key="2">
    <source>
        <dbReference type="EMBL" id="WZF90397.1"/>
    </source>
</evidence>
<gene>
    <name evidence="2" type="ORF">NLK58_09510</name>
</gene>
<accession>A0ABZ2W749</accession>
<dbReference type="RefSeq" id="WP_341582664.1">
    <property type="nucleotide sequence ID" value="NZ_CP101118.1"/>
</dbReference>
<reference evidence="2 3" key="1">
    <citation type="submission" date="2022-07" db="EMBL/GenBank/DDBJ databases">
        <title>A copper resistant bacterium isolated from sediment samples of deep sea hydrothermal areas.</title>
        <authorList>
            <person name="Zeng X."/>
        </authorList>
    </citation>
    <scope>NUCLEOTIDE SEQUENCE [LARGE SCALE GENOMIC DNA]</scope>
    <source>
        <strain evidence="3">CuT 6</strain>
    </source>
</reference>
<keyword evidence="1" id="KW-0732">Signal</keyword>
<proteinExistence type="predicted"/>
<evidence type="ECO:0008006" key="4">
    <source>
        <dbReference type="Google" id="ProtNLM"/>
    </source>
</evidence>
<protein>
    <recommendedName>
        <fullName evidence="4">Alginate export domain-containing protein</fullName>
    </recommendedName>
</protein>
<dbReference type="EMBL" id="CP101118">
    <property type="protein sequence ID" value="WZF90397.1"/>
    <property type="molecule type" value="Genomic_DNA"/>
</dbReference>
<name>A0ABZ2W749_9GAMM</name>
<sequence>MKQLKLKRSPLYLAILGAAAMYAPNPVMAAEFDFHGDMNNRFQAYTNQRDWFRTGNSGGGTLKESDPTESYGEIKYRFWVTATSDNEMVKGVFATEIGGVRFGESSKGGGYSGDGKNIETRWAYVDFVLPDTVDQHLKIGLQPVSVNAHVWNETATAAVLTGKLQSGIDYQLLWGRGDSTNAGGSGDSPQDEGWDGADNFALNLDKQFSPNLNAGIFYLYQMNNQVANGFGVVESRKYELKHIADNSEYSVSNLGATFDYNTETSAGRLFLKGTAIAQTGTIEGVNFKPLNGAQNPNTSYDLSTFLGRGELGLQFGPNTVTYTMVYASGDSNEQDSNFDAFISTDVDLTDSMIFQENMTDDDYFAETPYILDKGYFMNKIQLDHKVRPNVKLSGMLVYNRLAEAITLADGSSSKDLGLEFGGRVSYLPYPSLEIAAEAAYLLAGDAVDALEEGALQNGQSDKDIVHVAGRVRYKF</sequence>
<feature type="chain" id="PRO_5046371032" description="Alginate export domain-containing protein" evidence="1">
    <location>
        <begin position="30"/>
        <end position="475"/>
    </location>
</feature>
<evidence type="ECO:0000313" key="3">
    <source>
        <dbReference type="Proteomes" id="UP001475781"/>
    </source>
</evidence>
<feature type="signal peptide" evidence="1">
    <location>
        <begin position="1"/>
        <end position="29"/>
    </location>
</feature>
<dbReference type="Proteomes" id="UP001475781">
    <property type="component" value="Chromosome"/>
</dbReference>
<organism evidence="2 3">
    <name type="scientific">Marinobacter metalliresistant</name>
    <dbReference type="NCBI Taxonomy" id="2961995"/>
    <lineage>
        <taxon>Bacteria</taxon>
        <taxon>Pseudomonadati</taxon>
        <taxon>Pseudomonadota</taxon>
        <taxon>Gammaproteobacteria</taxon>
        <taxon>Pseudomonadales</taxon>
        <taxon>Marinobacteraceae</taxon>
        <taxon>Marinobacter</taxon>
    </lineage>
</organism>
<keyword evidence="3" id="KW-1185">Reference proteome</keyword>
<evidence type="ECO:0000256" key="1">
    <source>
        <dbReference type="SAM" id="SignalP"/>
    </source>
</evidence>